<protein>
    <submittedName>
        <fullName evidence="4">Major facilitator superfamily domain-containing protein</fullName>
    </submittedName>
</protein>
<dbReference type="Gene3D" id="1.20.1250.20">
    <property type="entry name" value="MFS general substrate transporter like domains"/>
    <property type="match status" value="1"/>
</dbReference>
<dbReference type="InterPro" id="IPR011701">
    <property type="entry name" value="MFS"/>
</dbReference>
<dbReference type="InterPro" id="IPR050327">
    <property type="entry name" value="Proton-linked_MCT"/>
</dbReference>
<dbReference type="InterPro" id="IPR036259">
    <property type="entry name" value="MFS_trans_sf"/>
</dbReference>
<feature type="transmembrane region" description="Helical" evidence="3">
    <location>
        <begin position="309"/>
        <end position="326"/>
    </location>
</feature>
<name>A0AA40KAK3_9PEZI</name>
<feature type="transmembrane region" description="Helical" evidence="3">
    <location>
        <begin position="66"/>
        <end position="84"/>
    </location>
</feature>
<comment type="subcellular location">
    <subcellularLocation>
        <location evidence="1">Membrane</location>
        <topology evidence="1">Multi-pass membrane protein</topology>
    </subcellularLocation>
</comment>
<feature type="transmembrane region" description="Helical" evidence="3">
    <location>
        <begin position="277"/>
        <end position="303"/>
    </location>
</feature>
<dbReference type="GO" id="GO:0022857">
    <property type="term" value="F:transmembrane transporter activity"/>
    <property type="evidence" value="ECO:0007669"/>
    <property type="project" value="InterPro"/>
</dbReference>
<sequence length="376" mass="41604">MGCFFFTVPIYGLLNSIGLFQTYWREHQLQDFPESEVSWIMSMSGFMDCLFRSPAGILFDKYGIRWLLPLASIMYLSCFVGLAFSSNYGGFMGCQAMAGVCVAVPTTLAFAIVSQWFKAHKGLAVGCVTMGAAVGGIFFSLILKVLFERFEWGTAVPILTGMQAGFFLLGNLLVETNLSRRPLQDSGWDLVEARRMSRSPKFWLVSYLVFLARPLTRHMRSMRVDFFVLDAVIGRSLPLWLSDRKLGPLNTVILMMTATLFVVLVIWLPFGTSSVTALLVVVVLLGIGTGSLVPLGVACVSALCGPEIIGTWVGLVYSVASIATLIDNPSTGAILERFEGRGLVVFLAIVLFTRLANMTALRWLRHGRRWKFVDKI</sequence>
<feature type="transmembrane region" description="Helical" evidence="3">
    <location>
        <begin position="123"/>
        <end position="143"/>
    </location>
</feature>
<dbReference type="AlphaFoldDB" id="A0AA40KAK3"/>
<keyword evidence="5" id="KW-1185">Reference proteome</keyword>
<keyword evidence="3" id="KW-1133">Transmembrane helix</keyword>
<dbReference type="PANTHER" id="PTHR11360:SF230">
    <property type="entry name" value="MONOCARBOXYLATE TRANSPORTER, PUTATIVE (AFU_ORTHOLOGUE AFUA_2G12790)-RELATED"/>
    <property type="match status" value="1"/>
</dbReference>
<feature type="transmembrane region" description="Helical" evidence="3">
    <location>
        <begin position="338"/>
        <end position="356"/>
    </location>
</feature>
<evidence type="ECO:0000256" key="3">
    <source>
        <dbReference type="SAM" id="Phobius"/>
    </source>
</evidence>
<proteinExistence type="inferred from homology"/>
<evidence type="ECO:0000313" key="5">
    <source>
        <dbReference type="Proteomes" id="UP001172155"/>
    </source>
</evidence>
<evidence type="ECO:0000256" key="2">
    <source>
        <dbReference type="ARBA" id="ARBA00006727"/>
    </source>
</evidence>
<keyword evidence="3" id="KW-0472">Membrane</keyword>
<feature type="transmembrane region" description="Helical" evidence="3">
    <location>
        <begin position="90"/>
        <end position="111"/>
    </location>
</feature>
<evidence type="ECO:0000313" key="4">
    <source>
        <dbReference type="EMBL" id="KAK0751592.1"/>
    </source>
</evidence>
<organism evidence="4 5">
    <name type="scientific">Schizothecium vesticola</name>
    <dbReference type="NCBI Taxonomy" id="314040"/>
    <lineage>
        <taxon>Eukaryota</taxon>
        <taxon>Fungi</taxon>
        <taxon>Dikarya</taxon>
        <taxon>Ascomycota</taxon>
        <taxon>Pezizomycotina</taxon>
        <taxon>Sordariomycetes</taxon>
        <taxon>Sordariomycetidae</taxon>
        <taxon>Sordariales</taxon>
        <taxon>Schizotheciaceae</taxon>
        <taxon>Schizothecium</taxon>
    </lineage>
</organism>
<feature type="transmembrane region" description="Helical" evidence="3">
    <location>
        <begin position="155"/>
        <end position="174"/>
    </location>
</feature>
<keyword evidence="3" id="KW-0812">Transmembrane</keyword>
<dbReference type="EMBL" id="JAUKUD010000002">
    <property type="protein sequence ID" value="KAK0751592.1"/>
    <property type="molecule type" value="Genomic_DNA"/>
</dbReference>
<dbReference type="Pfam" id="PF07690">
    <property type="entry name" value="MFS_1"/>
    <property type="match status" value="2"/>
</dbReference>
<dbReference type="PANTHER" id="PTHR11360">
    <property type="entry name" value="MONOCARBOXYLATE TRANSPORTER"/>
    <property type="match status" value="1"/>
</dbReference>
<comment type="similarity">
    <text evidence="2">Belongs to the major facilitator superfamily. Monocarboxylate porter (TC 2.A.1.13) family.</text>
</comment>
<feature type="transmembrane region" description="Helical" evidence="3">
    <location>
        <begin position="39"/>
        <end position="59"/>
    </location>
</feature>
<dbReference type="SUPFAM" id="SSF103473">
    <property type="entry name" value="MFS general substrate transporter"/>
    <property type="match status" value="1"/>
</dbReference>
<dbReference type="Proteomes" id="UP001172155">
    <property type="component" value="Unassembled WGS sequence"/>
</dbReference>
<reference evidence="4" key="1">
    <citation type="submission" date="2023-06" db="EMBL/GenBank/DDBJ databases">
        <title>Genome-scale phylogeny and comparative genomics of the fungal order Sordariales.</title>
        <authorList>
            <consortium name="Lawrence Berkeley National Laboratory"/>
            <person name="Hensen N."/>
            <person name="Bonometti L."/>
            <person name="Westerberg I."/>
            <person name="Brannstrom I.O."/>
            <person name="Guillou S."/>
            <person name="Cros-Aarteil S."/>
            <person name="Calhoun S."/>
            <person name="Haridas S."/>
            <person name="Kuo A."/>
            <person name="Mondo S."/>
            <person name="Pangilinan J."/>
            <person name="Riley R."/>
            <person name="LaButti K."/>
            <person name="Andreopoulos B."/>
            <person name="Lipzen A."/>
            <person name="Chen C."/>
            <person name="Yanf M."/>
            <person name="Daum C."/>
            <person name="Ng V."/>
            <person name="Clum A."/>
            <person name="Steindorff A."/>
            <person name="Ohm R."/>
            <person name="Martin F."/>
            <person name="Silar P."/>
            <person name="Natvig D."/>
            <person name="Lalanne C."/>
            <person name="Gautier V."/>
            <person name="Ament-velasquez S.L."/>
            <person name="Kruys A."/>
            <person name="Hutchinson M.I."/>
            <person name="Powell A.J."/>
            <person name="Barry K."/>
            <person name="Miller A.N."/>
            <person name="Grigoriev I.V."/>
            <person name="Debuchy R."/>
            <person name="Gladieux P."/>
            <person name="Thoren M.H."/>
            <person name="Johannesson H."/>
        </authorList>
    </citation>
    <scope>NUCLEOTIDE SEQUENCE</scope>
    <source>
        <strain evidence="4">SMH3187-1</strain>
    </source>
</reference>
<feature type="transmembrane region" description="Helical" evidence="3">
    <location>
        <begin position="247"/>
        <end position="270"/>
    </location>
</feature>
<accession>A0AA40KAK3</accession>
<gene>
    <name evidence="4" type="ORF">B0T18DRAFT_435899</name>
</gene>
<dbReference type="GO" id="GO:0016020">
    <property type="term" value="C:membrane"/>
    <property type="evidence" value="ECO:0007669"/>
    <property type="project" value="UniProtKB-SubCell"/>
</dbReference>
<evidence type="ECO:0000256" key="1">
    <source>
        <dbReference type="ARBA" id="ARBA00004141"/>
    </source>
</evidence>
<comment type="caution">
    <text evidence="4">The sequence shown here is derived from an EMBL/GenBank/DDBJ whole genome shotgun (WGS) entry which is preliminary data.</text>
</comment>